<name>A0ABR4EV93_9PEZI</name>
<dbReference type="Proteomes" id="UP001600888">
    <property type="component" value="Unassembled WGS sequence"/>
</dbReference>
<comment type="caution">
    <text evidence="3">The sequence shown here is derived from an EMBL/GenBank/DDBJ whole genome shotgun (WGS) entry which is preliminary data.</text>
</comment>
<dbReference type="InterPro" id="IPR039461">
    <property type="entry name" value="Peptidase_M49"/>
</dbReference>
<sequence length="688" mass="76933">MSNQCAPTHQLAVREVFDRLTDRQKLYAHHLAQAAWYGARIIMRQVSPESNGIFDLIIELYRSCSGRWATFVDQGCVSEEELSAFLDYAALFLSNLGNYFADGGYKILPRLSAETLSRLVKSQPKAAAILDELAESITSTTPSSFGYPSKTAQANYYPGSMPVTRDEVTLVSQTLEAHGIELENTRVQKTVEGERRTLHVLQASTIIGVIHEWENVDGHGTIIRVEGGDHSEELSKICASLLTAKEYSDNNTQAQTIDKYVDSFRSGSLLAYRDSQKLWVTDKSPAVETFIGFVEPYRDPHGVRGEWQGIVCISDPIESLQLKELVDSSDSFICLLPWAVPGLNGGKGPFEKDLFHPPDFANVHALASCSSIVWNGINLPNYNDVRETCGSKNVVIANRMIAENDATSLCYYVPASHKNRFRECIYSIKTITTAVHELFGHGTGKLLSETSPGKYNFDQQNAPLSPLTGDTIKTWYLPGQTWTSVFGEIAGSVEECRAEVLSLYLMDSKELLSVFGYDDTTSITAEELYYYTYLHLGVQGLQALGFYNAEEETWGEPHRQAQFSILKHVLADGGGVLSINHNKDESHLVVAVNQSKLFSHGKPCLGRLLCQLHVWRCTADFQPCAKLYETLSSVSGDWEEWRKIVVSHPEPRWKFVQANTFLKHWGVEMKVYEESDHGIIHSWAERAV</sequence>
<evidence type="ECO:0008006" key="5">
    <source>
        <dbReference type="Google" id="ProtNLM"/>
    </source>
</evidence>
<dbReference type="PANTHER" id="PTHR23422">
    <property type="entry name" value="DIPEPTIDYL PEPTIDASE III-RELATED"/>
    <property type="match status" value="1"/>
</dbReference>
<dbReference type="PANTHER" id="PTHR23422:SF11">
    <property type="entry name" value="DIPEPTIDYL PEPTIDASE 3"/>
    <property type="match status" value="1"/>
</dbReference>
<protein>
    <recommendedName>
        <fullName evidence="5">Dipeptidyl peptidase III</fullName>
    </recommendedName>
</protein>
<proteinExistence type="predicted"/>
<accession>A0ABR4EV93</accession>
<keyword evidence="2" id="KW-0378">Hydrolase</keyword>
<dbReference type="EMBL" id="JBAWTH010000025">
    <property type="protein sequence ID" value="KAL2286329.1"/>
    <property type="molecule type" value="Genomic_DNA"/>
</dbReference>
<evidence type="ECO:0000313" key="3">
    <source>
        <dbReference type="EMBL" id="KAL2286329.1"/>
    </source>
</evidence>
<evidence type="ECO:0000313" key="4">
    <source>
        <dbReference type="Proteomes" id="UP001600888"/>
    </source>
</evidence>
<reference evidence="3 4" key="1">
    <citation type="submission" date="2024-03" db="EMBL/GenBank/DDBJ databases">
        <title>A high-quality draft genome sequence of Diaporthe vaccinii, a causative agent of upright dieback and viscid rot disease in cranberry plants.</title>
        <authorList>
            <person name="Sarrasin M."/>
            <person name="Lang B.F."/>
            <person name="Burger G."/>
        </authorList>
    </citation>
    <scope>NUCLEOTIDE SEQUENCE [LARGE SCALE GENOMIC DNA]</scope>
    <source>
        <strain evidence="3 4">IS7</strain>
    </source>
</reference>
<evidence type="ECO:0000256" key="1">
    <source>
        <dbReference type="ARBA" id="ARBA00022723"/>
    </source>
</evidence>
<dbReference type="Gene3D" id="3.30.540.30">
    <property type="match status" value="3"/>
</dbReference>
<evidence type="ECO:0000256" key="2">
    <source>
        <dbReference type="ARBA" id="ARBA00022801"/>
    </source>
</evidence>
<keyword evidence="1" id="KW-0479">Metal-binding</keyword>
<keyword evidence="4" id="KW-1185">Reference proteome</keyword>
<dbReference type="Pfam" id="PF03571">
    <property type="entry name" value="Peptidase_M49"/>
    <property type="match status" value="1"/>
</dbReference>
<gene>
    <name evidence="3" type="ORF">FJTKL_07105</name>
</gene>
<organism evidence="3 4">
    <name type="scientific">Diaporthe vaccinii</name>
    <dbReference type="NCBI Taxonomy" id="105482"/>
    <lineage>
        <taxon>Eukaryota</taxon>
        <taxon>Fungi</taxon>
        <taxon>Dikarya</taxon>
        <taxon>Ascomycota</taxon>
        <taxon>Pezizomycotina</taxon>
        <taxon>Sordariomycetes</taxon>
        <taxon>Sordariomycetidae</taxon>
        <taxon>Diaporthales</taxon>
        <taxon>Diaporthaceae</taxon>
        <taxon>Diaporthe</taxon>
        <taxon>Diaporthe eres species complex</taxon>
    </lineage>
</organism>